<dbReference type="OrthoDB" id="5878625at2"/>
<protein>
    <recommendedName>
        <fullName evidence="1">Prenylated flavin chaperone LpdD-like domain-containing protein</fullName>
    </recommendedName>
</protein>
<gene>
    <name evidence="2" type="ORF">SAMN04487864_10696</name>
</gene>
<accession>A0A1G6L7L3</accession>
<dbReference type="AlphaFoldDB" id="A0A1G6L7L3"/>
<dbReference type="Pfam" id="PF21758">
    <property type="entry name" value="PAC_bac"/>
    <property type="match status" value="1"/>
</dbReference>
<sequence>MFELTQGEGRYQVRFRVLTADGNGLVVFITGGERPHLGGTALASLPPQGCGDLSSCDTWDITLPGHKDKELARELARKICLAVGEPVSVNVGIHTDNASGEEIRYLCSQAGELAERFISQYIVNKEKTRLTEVENFT</sequence>
<dbReference type="InterPro" id="IPR048844">
    <property type="entry name" value="LpdD_chaperone-like"/>
</dbReference>
<dbReference type="RefSeq" id="WP_093730174.1">
    <property type="nucleotide sequence ID" value="NZ_FMYW01000006.1"/>
</dbReference>
<evidence type="ECO:0000259" key="1">
    <source>
        <dbReference type="Pfam" id="PF21758"/>
    </source>
</evidence>
<reference evidence="3" key="1">
    <citation type="submission" date="2016-10" db="EMBL/GenBank/DDBJ databases">
        <authorList>
            <person name="Varghese N."/>
            <person name="Submissions S."/>
        </authorList>
    </citation>
    <scope>NUCLEOTIDE SEQUENCE [LARGE SCALE GENOMIC DNA]</scope>
    <source>
        <strain evidence="3">DSM 11005</strain>
    </source>
</reference>
<organism evidence="2 3">
    <name type="scientific">Succiniclasticum ruminis</name>
    <dbReference type="NCBI Taxonomy" id="40841"/>
    <lineage>
        <taxon>Bacteria</taxon>
        <taxon>Bacillati</taxon>
        <taxon>Bacillota</taxon>
        <taxon>Negativicutes</taxon>
        <taxon>Acidaminococcales</taxon>
        <taxon>Acidaminococcaceae</taxon>
        <taxon>Succiniclasticum</taxon>
    </lineage>
</organism>
<feature type="domain" description="Prenylated flavin chaperone LpdD-like" evidence="1">
    <location>
        <begin position="8"/>
        <end position="120"/>
    </location>
</feature>
<keyword evidence="3" id="KW-1185">Reference proteome</keyword>
<dbReference type="EMBL" id="FMYW01000006">
    <property type="protein sequence ID" value="SDC39108.1"/>
    <property type="molecule type" value="Genomic_DNA"/>
</dbReference>
<dbReference type="Proteomes" id="UP000198943">
    <property type="component" value="Unassembled WGS sequence"/>
</dbReference>
<name>A0A1G6L7L3_9FIRM</name>
<proteinExistence type="predicted"/>
<evidence type="ECO:0000313" key="3">
    <source>
        <dbReference type="Proteomes" id="UP000198943"/>
    </source>
</evidence>
<evidence type="ECO:0000313" key="2">
    <source>
        <dbReference type="EMBL" id="SDC39108.1"/>
    </source>
</evidence>